<keyword evidence="3" id="KW-1185">Reference proteome</keyword>
<feature type="compositionally biased region" description="Basic residues" evidence="1">
    <location>
        <begin position="34"/>
        <end position="46"/>
    </location>
</feature>
<evidence type="ECO:0000313" key="2">
    <source>
        <dbReference type="EMBL" id="CAI2363586.1"/>
    </source>
</evidence>
<dbReference type="EMBL" id="CAMPGE010004739">
    <property type="protein sequence ID" value="CAI2363586.1"/>
    <property type="molecule type" value="Genomic_DNA"/>
</dbReference>
<evidence type="ECO:0000256" key="1">
    <source>
        <dbReference type="SAM" id="MobiDB-lite"/>
    </source>
</evidence>
<sequence>MKQSEKCASKNQQVPNDFDNRSCSRVLLEPKEKKRRRCFKRKKRDKKTNESDFALNLEKPYKERKL</sequence>
<feature type="region of interest" description="Disordered" evidence="1">
    <location>
        <begin position="34"/>
        <end position="66"/>
    </location>
</feature>
<protein>
    <submittedName>
        <fullName evidence="2">Uncharacterized protein</fullName>
    </submittedName>
</protein>
<evidence type="ECO:0000313" key="3">
    <source>
        <dbReference type="Proteomes" id="UP001295684"/>
    </source>
</evidence>
<accession>A0AAD1XAC4</accession>
<proteinExistence type="predicted"/>
<organism evidence="2 3">
    <name type="scientific">Euplotes crassus</name>
    <dbReference type="NCBI Taxonomy" id="5936"/>
    <lineage>
        <taxon>Eukaryota</taxon>
        <taxon>Sar</taxon>
        <taxon>Alveolata</taxon>
        <taxon>Ciliophora</taxon>
        <taxon>Intramacronucleata</taxon>
        <taxon>Spirotrichea</taxon>
        <taxon>Hypotrichia</taxon>
        <taxon>Euplotida</taxon>
        <taxon>Euplotidae</taxon>
        <taxon>Moneuplotes</taxon>
    </lineage>
</organism>
<comment type="caution">
    <text evidence="2">The sequence shown here is derived from an EMBL/GenBank/DDBJ whole genome shotgun (WGS) entry which is preliminary data.</text>
</comment>
<gene>
    <name evidence="2" type="ORF">ECRASSUSDP1_LOCUS4922</name>
</gene>
<reference evidence="2" key="1">
    <citation type="submission" date="2023-07" db="EMBL/GenBank/DDBJ databases">
        <authorList>
            <consortium name="AG Swart"/>
            <person name="Singh M."/>
            <person name="Singh A."/>
            <person name="Seah K."/>
            <person name="Emmerich C."/>
        </authorList>
    </citation>
    <scope>NUCLEOTIDE SEQUENCE</scope>
    <source>
        <strain evidence="2">DP1</strain>
    </source>
</reference>
<feature type="region of interest" description="Disordered" evidence="1">
    <location>
        <begin position="1"/>
        <end position="22"/>
    </location>
</feature>
<dbReference type="Proteomes" id="UP001295684">
    <property type="component" value="Unassembled WGS sequence"/>
</dbReference>
<dbReference type="AlphaFoldDB" id="A0AAD1XAC4"/>
<name>A0AAD1XAC4_EUPCR</name>